<sequence>MRTTKVDVRGVIATGLEDSEIQILIDLANRQVTSTLSSAGFTDAVLKDIETWLAAHFIAITKERQTEEERVDDIWVLHQGKFGKGLQGTTFGQMVLMLDTSGLFATTDKQKMKFIAIPQDPDSPTHDA</sequence>
<organism evidence="1">
    <name type="scientific">marine sediment metagenome</name>
    <dbReference type="NCBI Taxonomy" id="412755"/>
    <lineage>
        <taxon>unclassified sequences</taxon>
        <taxon>metagenomes</taxon>
        <taxon>ecological metagenomes</taxon>
    </lineage>
</organism>
<dbReference type="AlphaFoldDB" id="A0A0F9I5E4"/>
<reference evidence="1" key="1">
    <citation type="journal article" date="2015" name="Nature">
        <title>Complex archaea that bridge the gap between prokaryotes and eukaryotes.</title>
        <authorList>
            <person name="Spang A."/>
            <person name="Saw J.H."/>
            <person name="Jorgensen S.L."/>
            <person name="Zaremba-Niedzwiedzka K."/>
            <person name="Martijn J."/>
            <person name="Lind A.E."/>
            <person name="van Eijk R."/>
            <person name="Schleper C."/>
            <person name="Guy L."/>
            <person name="Ettema T.J."/>
        </authorList>
    </citation>
    <scope>NUCLEOTIDE SEQUENCE</scope>
</reference>
<protein>
    <submittedName>
        <fullName evidence="1">Uncharacterized protein</fullName>
    </submittedName>
</protein>
<gene>
    <name evidence="1" type="ORF">LCGC14_1918780</name>
</gene>
<name>A0A0F9I5E4_9ZZZZ</name>
<accession>A0A0F9I5E4</accession>
<dbReference type="EMBL" id="LAZR01020398">
    <property type="protein sequence ID" value="KKL89030.1"/>
    <property type="molecule type" value="Genomic_DNA"/>
</dbReference>
<evidence type="ECO:0000313" key="1">
    <source>
        <dbReference type="EMBL" id="KKL89030.1"/>
    </source>
</evidence>
<proteinExistence type="predicted"/>
<comment type="caution">
    <text evidence="1">The sequence shown here is derived from an EMBL/GenBank/DDBJ whole genome shotgun (WGS) entry which is preliminary data.</text>
</comment>